<comment type="caution">
    <text evidence="5">The sequence shown here is derived from an EMBL/GenBank/DDBJ whole genome shotgun (WGS) entry which is preliminary data.</text>
</comment>
<dbReference type="PANTHER" id="PTHR43384">
    <property type="entry name" value="SEPTUM SITE-DETERMINING PROTEIN MIND HOMOLOG, CHLOROPLASTIC-RELATED"/>
    <property type="match status" value="1"/>
</dbReference>
<organism evidence="5 7">
    <name type="scientific">Iodidimonas gelatinilytica</name>
    <dbReference type="NCBI Taxonomy" id="1236966"/>
    <lineage>
        <taxon>Bacteria</taxon>
        <taxon>Pseudomonadati</taxon>
        <taxon>Pseudomonadota</taxon>
        <taxon>Alphaproteobacteria</taxon>
        <taxon>Iodidimonadales</taxon>
        <taxon>Iodidimonadaceae</taxon>
        <taxon>Iodidimonas</taxon>
    </lineage>
</organism>
<dbReference type="RefSeq" id="WP_150000542.1">
    <property type="nucleotide sequence ID" value="NZ_BKCL01000005.1"/>
</dbReference>
<evidence type="ECO:0000259" key="3">
    <source>
        <dbReference type="Pfam" id="PF01656"/>
    </source>
</evidence>
<dbReference type="GO" id="GO:0005524">
    <property type="term" value="F:ATP binding"/>
    <property type="evidence" value="ECO:0007669"/>
    <property type="project" value="UniProtKB-KW"/>
</dbReference>
<evidence type="ECO:0000313" key="7">
    <source>
        <dbReference type="Proteomes" id="UP000325187"/>
    </source>
</evidence>
<dbReference type="SUPFAM" id="SSF52540">
    <property type="entry name" value="P-loop containing nucleoside triphosphate hydrolases"/>
    <property type="match status" value="1"/>
</dbReference>
<keyword evidence="7" id="KW-1185">Reference proteome</keyword>
<dbReference type="AlphaFoldDB" id="A0A5A7MZ18"/>
<dbReference type="GO" id="GO:0016887">
    <property type="term" value="F:ATP hydrolysis activity"/>
    <property type="evidence" value="ECO:0007669"/>
    <property type="project" value="TreeGrafter"/>
</dbReference>
<accession>A0A5A7MT73</accession>
<dbReference type="EMBL" id="BKCM01000005">
    <property type="protein sequence ID" value="GER00644.1"/>
    <property type="molecule type" value="Genomic_DNA"/>
</dbReference>
<dbReference type="GO" id="GO:0051782">
    <property type="term" value="P:negative regulation of cell division"/>
    <property type="evidence" value="ECO:0007669"/>
    <property type="project" value="TreeGrafter"/>
</dbReference>
<dbReference type="Proteomes" id="UP000325187">
    <property type="component" value="Unassembled WGS sequence"/>
</dbReference>
<name>A0A5A7MZ18_9PROT</name>
<sequence>MTPISKDHLERKLITVASGKGGVGKTWLSTTLAHVLARSGRRVLLFDGDLGLANVDIQLGLTPERDIGDVINGTRSIAESITVYGEEDFGRGCYHVLAGKSGSGALGNLTRETLLSLRAGLIAIAADYDHVILDLAAGIDPSVTILSRHKGLILTVMSPDPTSLTDAYAFIKLTVQRAPEADIRVVVNQATNKREGERTYEAIRKVCQTFLKTNPPLAAIVRFDTKVRDAIRHQVPLLVRHPQTDAANGIDEIVRLLVSPTPAQ</sequence>
<dbReference type="InterPro" id="IPR025501">
    <property type="entry name" value="MinD_FleN"/>
</dbReference>
<evidence type="ECO:0000256" key="1">
    <source>
        <dbReference type="ARBA" id="ARBA00022741"/>
    </source>
</evidence>
<evidence type="ECO:0000256" key="2">
    <source>
        <dbReference type="ARBA" id="ARBA00022840"/>
    </source>
</evidence>
<keyword evidence="2" id="KW-0067">ATP-binding</keyword>
<protein>
    <submittedName>
        <fullName evidence="5">Site-determining protein</fullName>
    </submittedName>
</protein>
<dbReference type="GO" id="GO:0009898">
    <property type="term" value="C:cytoplasmic side of plasma membrane"/>
    <property type="evidence" value="ECO:0007669"/>
    <property type="project" value="TreeGrafter"/>
</dbReference>
<dbReference type="InterPro" id="IPR027417">
    <property type="entry name" value="P-loop_NTPase"/>
</dbReference>
<evidence type="ECO:0000313" key="4">
    <source>
        <dbReference type="EMBL" id="GEQ98198.1"/>
    </source>
</evidence>
<dbReference type="Gene3D" id="3.40.50.300">
    <property type="entry name" value="P-loop containing nucleotide triphosphate hydrolases"/>
    <property type="match status" value="1"/>
</dbReference>
<keyword evidence="1" id="KW-0547">Nucleotide-binding</keyword>
<dbReference type="Pfam" id="PF01656">
    <property type="entry name" value="CbiA"/>
    <property type="match status" value="1"/>
</dbReference>
<dbReference type="InterPro" id="IPR050625">
    <property type="entry name" value="ParA/MinD_ATPase"/>
</dbReference>
<reference evidence="6 7" key="1">
    <citation type="submission" date="2019-09" db="EMBL/GenBank/DDBJ databases">
        <title>NBRP : Genome information of microbial organism related human and environment.</title>
        <authorList>
            <person name="Hattori M."/>
            <person name="Oshima K."/>
            <person name="Inaba H."/>
            <person name="Suda W."/>
            <person name="Sakamoto M."/>
            <person name="Iino T."/>
            <person name="Kitahara M."/>
            <person name="Oshida Y."/>
            <person name="Iida T."/>
            <person name="Kudo T."/>
            <person name="Itoh T."/>
            <person name="Ohkuma M."/>
        </authorList>
    </citation>
    <scope>NUCLEOTIDE SEQUENCE [LARGE SCALE GENOMIC DNA]</scope>
    <source>
        <strain evidence="4 6">Hi-2</strain>
        <strain evidence="5 7">Mie-1</strain>
    </source>
</reference>
<dbReference type="Proteomes" id="UP000322084">
    <property type="component" value="Unassembled WGS sequence"/>
</dbReference>
<dbReference type="GO" id="GO:0005829">
    <property type="term" value="C:cytosol"/>
    <property type="evidence" value="ECO:0007669"/>
    <property type="project" value="TreeGrafter"/>
</dbReference>
<dbReference type="PANTHER" id="PTHR43384:SF4">
    <property type="entry name" value="CELLULOSE BIOSYNTHESIS PROTEIN BCSQ-RELATED"/>
    <property type="match status" value="1"/>
</dbReference>
<evidence type="ECO:0000313" key="5">
    <source>
        <dbReference type="EMBL" id="GER00644.1"/>
    </source>
</evidence>
<feature type="domain" description="CobQ/CobB/MinD/ParA nucleotide binding" evidence="3">
    <location>
        <begin position="14"/>
        <end position="236"/>
    </location>
</feature>
<gene>
    <name evidence="4" type="ORF">JCM17844_18350</name>
    <name evidence="5" type="ORF">JCM17845_12670</name>
</gene>
<evidence type="ECO:0000313" key="6">
    <source>
        <dbReference type="Proteomes" id="UP000322084"/>
    </source>
</evidence>
<dbReference type="EMBL" id="BKCL01000005">
    <property type="protein sequence ID" value="GEQ98198.1"/>
    <property type="molecule type" value="Genomic_DNA"/>
</dbReference>
<proteinExistence type="predicted"/>
<dbReference type="InterPro" id="IPR002586">
    <property type="entry name" value="CobQ/CobB/MinD/ParA_Nub-bd_dom"/>
</dbReference>
<accession>A0A5A7MZ18</accession>
<dbReference type="PIRSF" id="PIRSF003092">
    <property type="entry name" value="MinD"/>
    <property type="match status" value="1"/>
</dbReference>